<evidence type="ECO:0000313" key="12">
    <source>
        <dbReference type="Proteomes" id="UP000540989"/>
    </source>
</evidence>
<keyword evidence="6" id="KW-0998">Cell outer membrane</keyword>
<feature type="region of interest" description="Disordered" evidence="7">
    <location>
        <begin position="469"/>
        <end position="493"/>
    </location>
</feature>
<dbReference type="Pfam" id="PF13620">
    <property type="entry name" value="CarboxypepD_reg"/>
    <property type="match status" value="1"/>
</dbReference>
<dbReference type="SUPFAM" id="SSF49464">
    <property type="entry name" value="Carboxypeptidase regulatory domain-like"/>
    <property type="match status" value="1"/>
</dbReference>
<dbReference type="GO" id="GO:0044718">
    <property type="term" value="P:siderophore transmembrane transport"/>
    <property type="evidence" value="ECO:0007669"/>
    <property type="project" value="TreeGrafter"/>
</dbReference>
<protein>
    <recommendedName>
        <fullName evidence="13">Carboxypeptidase family protein</fullName>
    </recommendedName>
</protein>
<keyword evidence="2" id="KW-0813">Transport</keyword>
<keyword evidence="8" id="KW-0732">Signal</keyword>
<dbReference type="RefSeq" id="WP_184215731.1">
    <property type="nucleotide sequence ID" value="NZ_JACHIP010000002.1"/>
</dbReference>
<comment type="caution">
    <text evidence="11">The sequence shown here is derived from an EMBL/GenBank/DDBJ whole genome shotgun (WGS) entry which is preliminary data.</text>
</comment>
<dbReference type="PANTHER" id="PTHR30069">
    <property type="entry name" value="TONB-DEPENDENT OUTER MEMBRANE RECEPTOR"/>
    <property type="match status" value="1"/>
</dbReference>
<keyword evidence="3" id="KW-1134">Transmembrane beta strand</keyword>
<keyword evidence="5" id="KW-0472">Membrane</keyword>
<dbReference type="Pfam" id="PF25183">
    <property type="entry name" value="OMP_b-brl_4"/>
    <property type="match status" value="1"/>
</dbReference>
<evidence type="ECO:0000256" key="7">
    <source>
        <dbReference type="SAM" id="MobiDB-lite"/>
    </source>
</evidence>
<evidence type="ECO:0000256" key="3">
    <source>
        <dbReference type="ARBA" id="ARBA00022452"/>
    </source>
</evidence>
<evidence type="ECO:0000256" key="6">
    <source>
        <dbReference type="ARBA" id="ARBA00023237"/>
    </source>
</evidence>
<dbReference type="SUPFAM" id="SSF56935">
    <property type="entry name" value="Porins"/>
    <property type="match status" value="1"/>
</dbReference>
<dbReference type="InterPro" id="IPR037066">
    <property type="entry name" value="Plug_dom_sf"/>
</dbReference>
<dbReference type="GO" id="GO:0015344">
    <property type="term" value="F:siderophore uptake transmembrane transporter activity"/>
    <property type="evidence" value="ECO:0007669"/>
    <property type="project" value="TreeGrafter"/>
</dbReference>
<dbReference type="Gene3D" id="2.170.130.10">
    <property type="entry name" value="TonB-dependent receptor, plug domain"/>
    <property type="match status" value="1"/>
</dbReference>
<proteinExistence type="predicted"/>
<reference evidence="11 12" key="1">
    <citation type="submission" date="2020-08" db="EMBL/GenBank/DDBJ databases">
        <title>Genomic Encyclopedia of Type Strains, Phase IV (KMG-V): Genome sequencing to study the core and pangenomes of soil and plant-associated prokaryotes.</title>
        <authorList>
            <person name="Whitman W."/>
        </authorList>
    </citation>
    <scope>NUCLEOTIDE SEQUENCE [LARGE SCALE GENOMIC DNA]</scope>
    <source>
        <strain evidence="11 12">M8UP14</strain>
    </source>
</reference>
<evidence type="ECO:0000313" key="11">
    <source>
        <dbReference type="EMBL" id="MBB5057181.1"/>
    </source>
</evidence>
<dbReference type="InterPro" id="IPR039426">
    <property type="entry name" value="TonB-dep_rcpt-like"/>
</dbReference>
<comment type="subcellular location">
    <subcellularLocation>
        <location evidence="1">Cell outer membrane</location>
        <topology evidence="1">Multi-pass membrane protein</topology>
    </subcellularLocation>
</comment>
<dbReference type="Proteomes" id="UP000540989">
    <property type="component" value="Unassembled WGS sequence"/>
</dbReference>
<feature type="domain" description="TonB-dependent transporter Oar-like beta-barrel" evidence="10">
    <location>
        <begin position="245"/>
        <end position="1065"/>
    </location>
</feature>
<evidence type="ECO:0000256" key="2">
    <source>
        <dbReference type="ARBA" id="ARBA00022448"/>
    </source>
</evidence>
<evidence type="ECO:0000259" key="10">
    <source>
        <dbReference type="Pfam" id="PF25183"/>
    </source>
</evidence>
<evidence type="ECO:0008006" key="13">
    <source>
        <dbReference type="Google" id="ProtNLM"/>
    </source>
</evidence>
<dbReference type="GO" id="GO:0009279">
    <property type="term" value="C:cell outer membrane"/>
    <property type="evidence" value="ECO:0007669"/>
    <property type="project" value="UniProtKB-SubCell"/>
</dbReference>
<organism evidence="11 12">
    <name type="scientific">Granulicella aggregans</name>
    <dbReference type="NCBI Taxonomy" id="474949"/>
    <lineage>
        <taxon>Bacteria</taxon>
        <taxon>Pseudomonadati</taxon>
        <taxon>Acidobacteriota</taxon>
        <taxon>Terriglobia</taxon>
        <taxon>Terriglobales</taxon>
        <taxon>Acidobacteriaceae</taxon>
        <taxon>Granulicella</taxon>
    </lineage>
</organism>
<evidence type="ECO:0000259" key="9">
    <source>
        <dbReference type="Pfam" id="PF07715"/>
    </source>
</evidence>
<feature type="compositionally biased region" description="Polar residues" evidence="7">
    <location>
        <begin position="475"/>
        <end position="487"/>
    </location>
</feature>
<evidence type="ECO:0000256" key="4">
    <source>
        <dbReference type="ARBA" id="ARBA00022692"/>
    </source>
</evidence>
<dbReference type="InterPro" id="IPR012910">
    <property type="entry name" value="Plug_dom"/>
</dbReference>
<dbReference type="InterPro" id="IPR036942">
    <property type="entry name" value="Beta-barrel_TonB_sf"/>
</dbReference>
<sequence>MRSKVFKQARVTLAFATLLAASTAALAQTAVDGAVEGTVADATGAVIAAVQVTAHNLGTNADQTALTDGSGNYRLTRLQPGEYTVTMSIAGFSPFTAQHVVVEVGRATDVDAKLVAGGAAQDVTVSSDASIINTDSADFSTNFNHTALDSLPINGRHWTSFALLSPGVTLGNSAFGQVTFRGTSNLQNNFLVDGSDDNQAFQSVERGYTRVGYSTTQEAIQEFQVLTSNYSAQYGRAVGGGVNAVTRTGTNQFHGDAFWYYRDNDFGAINPFSTLAVVSPTTGLPVTTYIKPKDKRHQYGGSFAGPLIHDRLFFLYAFDQQKRNFPIVAVPTPQFLDANNSAVNNCSVAGSTAKVSATQCALNRGVTQDQINSALAYINGQSGVAPRQGDQILNFAKLDYKLNEKNNLSAIYDRMRWDSVNGTQTNPIIRRGLTSIGSDFVKVDSYIGKINTFVTPTINNELRVEYAKDDEDETGNTPLANEPTTTAGGLPPGVSITSNSGFNMGTPYYVPRAHYPNETEAEIGDTVVWVKANHTVTAGFNYRWVQDDVLAVNYLHGLFTYARLADWFTDYARTLGSTAGCDAGKDSGTGTLPCYTNLQQAFGRPQFVYHTHEYAGFAQDDWKLTQTLTLNLGLRYDYEQMPAAKIPNPNQPVTAQLPSDKNNFAPRIGFAWDVFHTGKSVLHGGYGLYYGRILNGTIYSALSTTGSPLAQFQLNTSASSASAVIYPNIVSTATAPAVSNIVAFQPHFQAPVGQQLDLSVQQDLGWNTVLGIAYLGTMGRQLPNFIDQNVAPATGTKTYTFNGGPLAGDSWTVPVYGARIATTSANALTYVTSNVNTSYNALSVVVDHRLSRGVQFQASYTWSKALDYDMNQTSSNDTNDPADPFSVKGDYGLSANDIPHRFVGNIVLQPHADISNRYVSMLANGWSIDPVFTVQSGVPYNYSLSGGTALAGGATSFNGSGGGNYINFWAYRNLAGNQGLPGIRRNSKRQTTIEDVDLRLSRSFSVKEKYHLKLLAESFNLMNRQNFTAFNTTAYTISGTTATYQSTFGTPSAAGNTIYRERQIQFSARFEF</sequence>
<dbReference type="Pfam" id="PF07715">
    <property type="entry name" value="Plug"/>
    <property type="match status" value="1"/>
</dbReference>
<dbReference type="PANTHER" id="PTHR30069:SF46">
    <property type="entry name" value="OAR PROTEIN"/>
    <property type="match status" value="1"/>
</dbReference>
<evidence type="ECO:0000256" key="8">
    <source>
        <dbReference type="SAM" id="SignalP"/>
    </source>
</evidence>
<dbReference type="AlphaFoldDB" id="A0A7W8E382"/>
<name>A0A7W8E382_9BACT</name>
<dbReference type="InterPro" id="IPR008969">
    <property type="entry name" value="CarboxyPept-like_regulatory"/>
</dbReference>
<dbReference type="Gene3D" id="2.40.170.20">
    <property type="entry name" value="TonB-dependent receptor, beta-barrel domain"/>
    <property type="match status" value="1"/>
</dbReference>
<accession>A0A7W8E382</accession>
<feature type="domain" description="TonB-dependent receptor plug" evidence="9">
    <location>
        <begin position="165"/>
        <end position="242"/>
    </location>
</feature>
<feature type="signal peptide" evidence="8">
    <location>
        <begin position="1"/>
        <end position="27"/>
    </location>
</feature>
<evidence type="ECO:0000256" key="1">
    <source>
        <dbReference type="ARBA" id="ARBA00004571"/>
    </source>
</evidence>
<gene>
    <name evidence="11" type="ORF">HDF16_001866</name>
</gene>
<dbReference type="Gene3D" id="2.60.40.1120">
    <property type="entry name" value="Carboxypeptidase-like, regulatory domain"/>
    <property type="match status" value="1"/>
</dbReference>
<evidence type="ECO:0000256" key="5">
    <source>
        <dbReference type="ARBA" id="ARBA00023136"/>
    </source>
</evidence>
<keyword evidence="12" id="KW-1185">Reference proteome</keyword>
<keyword evidence="4" id="KW-0812">Transmembrane</keyword>
<dbReference type="EMBL" id="JACHIP010000002">
    <property type="protein sequence ID" value="MBB5057181.1"/>
    <property type="molecule type" value="Genomic_DNA"/>
</dbReference>
<feature type="chain" id="PRO_5031144278" description="Carboxypeptidase family protein" evidence="8">
    <location>
        <begin position="28"/>
        <end position="1072"/>
    </location>
</feature>
<dbReference type="InterPro" id="IPR057601">
    <property type="entry name" value="Oar-like_b-barrel"/>
</dbReference>